<keyword evidence="2" id="KW-1185">Reference proteome</keyword>
<accession>A0A1W0WFU5</accession>
<name>A0A1W0WFU5_HYPEX</name>
<dbReference type="AlphaFoldDB" id="A0A1W0WFU5"/>
<protein>
    <submittedName>
        <fullName evidence="1">Uncharacterized protein</fullName>
    </submittedName>
</protein>
<evidence type="ECO:0000313" key="1">
    <source>
        <dbReference type="EMBL" id="OQV13983.1"/>
    </source>
</evidence>
<comment type="caution">
    <text evidence="1">The sequence shown here is derived from an EMBL/GenBank/DDBJ whole genome shotgun (WGS) entry which is preliminary data.</text>
</comment>
<organism evidence="1 2">
    <name type="scientific">Hypsibius exemplaris</name>
    <name type="common">Freshwater tardigrade</name>
    <dbReference type="NCBI Taxonomy" id="2072580"/>
    <lineage>
        <taxon>Eukaryota</taxon>
        <taxon>Metazoa</taxon>
        <taxon>Ecdysozoa</taxon>
        <taxon>Tardigrada</taxon>
        <taxon>Eutardigrada</taxon>
        <taxon>Parachela</taxon>
        <taxon>Hypsibioidea</taxon>
        <taxon>Hypsibiidae</taxon>
        <taxon>Hypsibius</taxon>
    </lineage>
</organism>
<gene>
    <name evidence="1" type="ORF">BV898_11864</name>
</gene>
<sequence>MGLGLSFPIARPPVSYVLPEKFSTLGELRNTEDAGDDEEQGESIYDAVDYEEVMKKYPKLTKEDIKDYQIEFKLLDLNQF</sequence>
<reference evidence="2" key="1">
    <citation type="submission" date="2017-01" db="EMBL/GenBank/DDBJ databases">
        <title>Comparative genomics of anhydrobiosis in the tardigrade Hypsibius dujardini.</title>
        <authorList>
            <person name="Yoshida Y."/>
            <person name="Koutsovoulos G."/>
            <person name="Laetsch D."/>
            <person name="Stevens L."/>
            <person name="Kumar S."/>
            <person name="Horikawa D."/>
            <person name="Ishino K."/>
            <person name="Komine S."/>
            <person name="Tomita M."/>
            <person name="Blaxter M."/>
            <person name="Arakawa K."/>
        </authorList>
    </citation>
    <scope>NUCLEOTIDE SEQUENCE [LARGE SCALE GENOMIC DNA]</scope>
    <source>
        <strain evidence="2">Z151</strain>
    </source>
</reference>
<proteinExistence type="predicted"/>
<evidence type="ECO:0000313" key="2">
    <source>
        <dbReference type="Proteomes" id="UP000192578"/>
    </source>
</evidence>
<dbReference type="EMBL" id="MTYJ01000113">
    <property type="protein sequence ID" value="OQV13983.1"/>
    <property type="molecule type" value="Genomic_DNA"/>
</dbReference>
<dbReference type="Proteomes" id="UP000192578">
    <property type="component" value="Unassembled WGS sequence"/>
</dbReference>